<proteinExistence type="predicted"/>
<gene>
    <name evidence="1" type="ORF">MIMGU_mgv1a014968mg</name>
</gene>
<reference evidence="1 2" key="1">
    <citation type="journal article" date="2013" name="Proc. Natl. Acad. Sci. U.S.A.">
        <title>Fine-scale variation in meiotic recombination in Mimulus inferred from population shotgun sequencing.</title>
        <authorList>
            <person name="Hellsten U."/>
            <person name="Wright K.M."/>
            <person name="Jenkins J."/>
            <person name="Shu S."/>
            <person name="Yuan Y."/>
            <person name="Wessler S.R."/>
            <person name="Schmutz J."/>
            <person name="Willis J.H."/>
            <person name="Rokhsar D.S."/>
        </authorList>
    </citation>
    <scope>NUCLEOTIDE SEQUENCE [LARGE SCALE GENOMIC DNA]</scope>
    <source>
        <strain evidence="2">cv. DUN x IM62</strain>
    </source>
</reference>
<dbReference type="Proteomes" id="UP000030748">
    <property type="component" value="Unassembled WGS sequence"/>
</dbReference>
<dbReference type="EMBL" id="KI630319">
    <property type="protein sequence ID" value="EYU41873.1"/>
    <property type="molecule type" value="Genomic_DNA"/>
</dbReference>
<name>A0A022RQ05_ERYGU</name>
<accession>A0A022RQ05</accession>
<evidence type="ECO:0000313" key="1">
    <source>
        <dbReference type="EMBL" id="EYU41873.1"/>
    </source>
</evidence>
<evidence type="ECO:0000313" key="2">
    <source>
        <dbReference type="Proteomes" id="UP000030748"/>
    </source>
</evidence>
<protein>
    <submittedName>
        <fullName evidence="1">Uncharacterized protein</fullName>
    </submittedName>
</protein>
<keyword evidence="2" id="KW-1185">Reference proteome</keyword>
<dbReference type="eggNOG" id="ENOG502S0AT">
    <property type="taxonomic scope" value="Eukaryota"/>
</dbReference>
<organism evidence="1 2">
    <name type="scientific">Erythranthe guttata</name>
    <name type="common">Yellow monkey flower</name>
    <name type="synonym">Mimulus guttatus</name>
    <dbReference type="NCBI Taxonomy" id="4155"/>
    <lineage>
        <taxon>Eukaryota</taxon>
        <taxon>Viridiplantae</taxon>
        <taxon>Streptophyta</taxon>
        <taxon>Embryophyta</taxon>
        <taxon>Tracheophyta</taxon>
        <taxon>Spermatophyta</taxon>
        <taxon>Magnoliopsida</taxon>
        <taxon>eudicotyledons</taxon>
        <taxon>Gunneridae</taxon>
        <taxon>Pentapetalae</taxon>
        <taxon>asterids</taxon>
        <taxon>lamiids</taxon>
        <taxon>Lamiales</taxon>
        <taxon>Phrymaceae</taxon>
        <taxon>Erythranthe</taxon>
    </lineage>
</organism>
<dbReference type="AlphaFoldDB" id="A0A022RQ05"/>
<sequence length="172" mass="20016">MALQIADEKNSCMGDKQGERIRQILNYQKTLYHSSSSSFSSSRTSPTKSSSSLIELMKGGSTSLRRLFDMEHTSLANYFNNYSLSPLVKPILLWASDDDSIHDDPWAEFKKNEVVVACSNDEDFIKREIRLKSRGRKLIRTKSYKSLPRFSFLICRRIFKFKFRLRLSTRKL</sequence>